<proteinExistence type="predicted"/>
<dbReference type="Gene3D" id="3.20.80.10">
    <property type="entry name" value="Regulatory factor, effector binding domain"/>
    <property type="match status" value="1"/>
</dbReference>
<feature type="domain" description="AraC effector-binding" evidence="1">
    <location>
        <begin position="13"/>
        <end position="170"/>
    </location>
</feature>
<dbReference type="InterPro" id="IPR011256">
    <property type="entry name" value="Reg_factor_effector_dom_sf"/>
</dbReference>
<protein>
    <submittedName>
        <fullName evidence="2">AraC family transcriptional regulator</fullName>
    </submittedName>
</protein>
<evidence type="ECO:0000313" key="3">
    <source>
        <dbReference type="Proteomes" id="UP000267585"/>
    </source>
</evidence>
<reference evidence="2 3" key="1">
    <citation type="submission" date="2018-11" db="EMBL/GenBank/DDBJ databases">
        <title>Arenibacter aquaticus sp.nov., a marine bacterium isolated from surface seawater in the South China Sea.</title>
        <authorList>
            <person name="Guo J."/>
            <person name="Sun J."/>
        </authorList>
    </citation>
    <scope>NUCLEOTIDE SEQUENCE [LARGE SCALE GENOMIC DNA]</scope>
    <source>
        <strain evidence="2 3">GUO666</strain>
    </source>
</reference>
<organism evidence="2 3">
    <name type="scientific">Arenibacter aquaticus</name>
    <dbReference type="NCBI Taxonomy" id="2489054"/>
    <lineage>
        <taxon>Bacteria</taxon>
        <taxon>Pseudomonadati</taxon>
        <taxon>Bacteroidota</taxon>
        <taxon>Flavobacteriia</taxon>
        <taxon>Flavobacteriales</taxon>
        <taxon>Flavobacteriaceae</taxon>
        <taxon>Arenibacter</taxon>
    </lineage>
</organism>
<dbReference type="InterPro" id="IPR010499">
    <property type="entry name" value="AraC_E-bd"/>
</dbReference>
<gene>
    <name evidence="2" type="ORF">EHW67_03060</name>
</gene>
<keyword evidence="3" id="KW-1185">Reference proteome</keyword>
<dbReference type="InterPro" id="IPR029442">
    <property type="entry name" value="GyrI-like"/>
</dbReference>
<dbReference type="EMBL" id="RQPJ01000001">
    <property type="protein sequence ID" value="RTE55602.1"/>
    <property type="molecule type" value="Genomic_DNA"/>
</dbReference>
<dbReference type="SUPFAM" id="SSF55136">
    <property type="entry name" value="Probable bacterial effector-binding domain"/>
    <property type="match status" value="1"/>
</dbReference>
<evidence type="ECO:0000259" key="1">
    <source>
        <dbReference type="SMART" id="SM00871"/>
    </source>
</evidence>
<comment type="caution">
    <text evidence="2">The sequence shown here is derived from an EMBL/GenBank/DDBJ whole genome shotgun (WGS) entry which is preliminary data.</text>
</comment>
<dbReference type="Pfam" id="PF06445">
    <property type="entry name" value="GyrI-like"/>
    <property type="match status" value="1"/>
</dbReference>
<name>A0A430K9C3_9FLAO</name>
<sequence>MRQQGTQKGNVGREPRIEVVAEKKLVGIYLPMSLSQDRTGELWGAFMSRRKEVLSPISTNLICMQIYEGRPSFSQFNAETEFVKWAAVEVKDAAEVPHGMEAYTLLGGMYAVFVHKGLPNSFSQTAQFIFGNWLPKSRYELDNREHFEVMGERYRRNDPNSEEEVWVPIRIRK</sequence>
<accession>A0A430K9C3</accession>
<dbReference type="AlphaFoldDB" id="A0A430K9C3"/>
<dbReference type="Proteomes" id="UP000267585">
    <property type="component" value="Unassembled WGS sequence"/>
</dbReference>
<dbReference type="OrthoDB" id="8560232at2"/>
<dbReference type="SMART" id="SM00871">
    <property type="entry name" value="AraC_E_bind"/>
    <property type="match status" value="1"/>
</dbReference>
<evidence type="ECO:0000313" key="2">
    <source>
        <dbReference type="EMBL" id="RTE55602.1"/>
    </source>
</evidence>